<dbReference type="AlphaFoldDB" id="A0A8J5HQN5"/>
<evidence type="ECO:0000256" key="2">
    <source>
        <dbReference type="ARBA" id="ARBA00023125"/>
    </source>
</evidence>
<proteinExistence type="predicted"/>
<keyword evidence="1" id="KW-0805">Transcription regulation</keyword>
<dbReference type="Pfam" id="PF00249">
    <property type="entry name" value="Myb_DNA-binding"/>
    <property type="match status" value="1"/>
</dbReference>
<gene>
    <name evidence="6" type="ORF">ZIOFF_005143</name>
</gene>
<dbReference type="Pfam" id="PF14379">
    <property type="entry name" value="Myb_CC_LHEQLE"/>
    <property type="match status" value="1"/>
</dbReference>
<dbReference type="FunFam" id="1.10.10.60:FF:000002">
    <property type="entry name" value="Myb family transcription factor"/>
    <property type="match status" value="1"/>
</dbReference>
<keyword evidence="3" id="KW-0804">Transcription</keyword>
<dbReference type="InterPro" id="IPR001005">
    <property type="entry name" value="SANT/Myb"/>
</dbReference>
<dbReference type="InterPro" id="IPR006447">
    <property type="entry name" value="Myb_dom_plants"/>
</dbReference>
<evidence type="ECO:0000313" key="6">
    <source>
        <dbReference type="EMBL" id="KAG6531338.1"/>
    </source>
</evidence>
<dbReference type="InterPro" id="IPR046955">
    <property type="entry name" value="PHR1-like"/>
</dbReference>
<evidence type="ECO:0000259" key="5">
    <source>
        <dbReference type="PROSITE" id="PS51294"/>
    </source>
</evidence>
<dbReference type="InterPro" id="IPR009057">
    <property type="entry name" value="Homeodomain-like_sf"/>
</dbReference>
<reference evidence="6 7" key="1">
    <citation type="submission" date="2020-08" db="EMBL/GenBank/DDBJ databases">
        <title>Plant Genome Project.</title>
        <authorList>
            <person name="Zhang R.-G."/>
        </authorList>
    </citation>
    <scope>NUCLEOTIDE SEQUENCE [LARGE SCALE GENOMIC DNA]</scope>
    <source>
        <tissue evidence="6">Rhizome</tissue>
    </source>
</reference>
<sequence length="344" mass="38770">MYQHQSYQSRTGLLSFRTPCPSERQLFLQRGSASGEPGLVLSADAKPRLKWTPELHERFIDAVNQLGGEDEATPKTIIRLMGIPGLTLYHLKSHLQKYRLSKNLQAQTSTGSMKNLNIFHRTMQINEAFRMQIEVQQKLHEQLGASAMDVKVQRHLQFQIEAQGKYLQSVLEKAEETLRQQNLGSSGLQLSSEYTEGNDIQHMLQLNPTQLVDCPVDSWLTTSEGSMGLRAAADHQEGFSLSIKQFGGRSKFEHTQHAWCSDPIELKKALSMSKDSASKNKFLEHPVTREKKLYRTEESSEMDLFCLTTNLELKIYEDSGGASGCKQFDLNGFSGVNTRKGGPF</sequence>
<dbReference type="PANTHER" id="PTHR31499">
    <property type="entry name" value="MYB FAMILY TRANSCRIPTION FACTOR PHL11"/>
    <property type="match status" value="1"/>
</dbReference>
<organism evidence="6 7">
    <name type="scientific">Zingiber officinale</name>
    <name type="common">Ginger</name>
    <name type="synonym">Amomum zingiber</name>
    <dbReference type="NCBI Taxonomy" id="94328"/>
    <lineage>
        <taxon>Eukaryota</taxon>
        <taxon>Viridiplantae</taxon>
        <taxon>Streptophyta</taxon>
        <taxon>Embryophyta</taxon>
        <taxon>Tracheophyta</taxon>
        <taxon>Spermatophyta</taxon>
        <taxon>Magnoliopsida</taxon>
        <taxon>Liliopsida</taxon>
        <taxon>Zingiberales</taxon>
        <taxon>Zingiberaceae</taxon>
        <taxon>Zingiber</taxon>
    </lineage>
</organism>
<name>A0A8J5HQN5_ZINOF</name>
<dbReference type="PANTHER" id="PTHR31499:SF2">
    <property type="entry name" value="MYB-RELATED PROTEIN 2"/>
    <property type="match status" value="1"/>
</dbReference>
<evidence type="ECO:0000256" key="4">
    <source>
        <dbReference type="ARBA" id="ARBA00023242"/>
    </source>
</evidence>
<dbReference type="EMBL" id="JACMSC010000002">
    <property type="protein sequence ID" value="KAG6531338.1"/>
    <property type="molecule type" value="Genomic_DNA"/>
</dbReference>
<evidence type="ECO:0000256" key="1">
    <source>
        <dbReference type="ARBA" id="ARBA00023015"/>
    </source>
</evidence>
<dbReference type="InterPro" id="IPR025756">
    <property type="entry name" value="Myb_CC_LHEQLE"/>
</dbReference>
<protein>
    <recommendedName>
        <fullName evidence="5">HTH myb-type domain-containing protein</fullName>
    </recommendedName>
</protein>
<dbReference type="NCBIfam" id="TIGR01557">
    <property type="entry name" value="myb_SHAQKYF"/>
    <property type="match status" value="1"/>
</dbReference>
<dbReference type="InterPro" id="IPR017930">
    <property type="entry name" value="Myb_dom"/>
</dbReference>
<dbReference type="PROSITE" id="PS51294">
    <property type="entry name" value="HTH_MYB"/>
    <property type="match status" value="1"/>
</dbReference>
<keyword evidence="7" id="KW-1185">Reference proteome</keyword>
<feature type="domain" description="HTH myb-type" evidence="5">
    <location>
        <begin position="43"/>
        <end position="103"/>
    </location>
</feature>
<keyword evidence="2" id="KW-0238">DNA-binding</keyword>
<dbReference type="GO" id="GO:0003677">
    <property type="term" value="F:DNA binding"/>
    <property type="evidence" value="ECO:0007669"/>
    <property type="project" value="UniProtKB-KW"/>
</dbReference>
<comment type="caution">
    <text evidence="6">The sequence shown here is derived from an EMBL/GenBank/DDBJ whole genome shotgun (WGS) entry which is preliminary data.</text>
</comment>
<dbReference type="GO" id="GO:0003700">
    <property type="term" value="F:DNA-binding transcription factor activity"/>
    <property type="evidence" value="ECO:0007669"/>
    <property type="project" value="InterPro"/>
</dbReference>
<accession>A0A8J5HQN5</accession>
<dbReference type="SUPFAM" id="SSF46689">
    <property type="entry name" value="Homeodomain-like"/>
    <property type="match status" value="1"/>
</dbReference>
<evidence type="ECO:0000313" key="7">
    <source>
        <dbReference type="Proteomes" id="UP000734854"/>
    </source>
</evidence>
<keyword evidence="4" id="KW-0539">Nucleus</keyword>
<dbReference type="Gene3D" id="1.10.10.60">
    <property type="entry name" value="Homeodomain-like"/>
    <property type="match status" value="1"/>
</dbReference>
<evidence type="ECO:0000256" key="3">
    <source>
        <dbReference type="ARBA" id="ARBA00023163"/>
    </source>
</evidence>
<dbReference type="Proteomes" id="UP000734854">
    <property type="component" value="Unassembled WGS sequence"/>
</dbReference>